<feature type="transmembrane region" description="Helical" evidence="6">
    <location>
        <begin position="52"/>
        <end position="69"/>
    </location>
</feature>
<evidence type="ECO:0000256" key="6">
    <source>
        <dbReference type="SAM" id="Phobius"/>
    </source>
</evidence>
<keyword evidence="5 6" id="KW-0472">Membrane</keyword>
<comment type="subcellular location">
    <subcellularLocation>
        <location evidence="1">Cell membrane</location>
        <topology evidence="1">Multi-pass membrane protein</topology>
    </subcellularLocation>
</comment>
<keyword evidence="4 6" id="KW-1133">Transmembrane helix</keyword>
<evidence type="ECO:0000256" key="2">
    <source>
        <dbReference type="ARBA" id="ARBA00022475"/>
    </source>
</evidence>
<evidence type="ECO:0000256" key="3">
    <source>
        <dbReference type="ARBA" id="ARBA00022692"/>
    </source>
</evidence>
<dbReference type="InterPro" id="IPR020948">
    <property type="entry name" value="P_starv_induced_PsiE-like"/>
</dbReference>
<evidence type="ECO:0000313" key="7">
    <source>
        <dbReference type="EMBL" id="PWD98863.1"/>
    </source>
</evidence>
<dbReference type="RefSeq" id="WP_109265122.1">
    <property type="nucleotide sequence ID" value="NZ_QEWP01000011.1"/>
</dbReference>
<dbReference type="Pfam" id="PF06146">
    <property type="entry name" value="PsiE"/>
    <property type="match status" value="1"/>
</dbReference>
<evidence type="ECO:0000313" key="8">
    <source>
        <dbReference type="Proteomes" id="UP000244956"/>
    </source>
</evidence>
<evidence type="ECO:0000256" key="4">
    <source>
        <dbReference type="ARBA" id="ARBA00022989"/>
    </source>
</evidence>
<feature type="transmembrane region" description="Helical" evidence="6">
    <location>
        <begin position="12"/>
        <end position="40"/>
    </location>
</feature>
<keyword evidence="2" id="KW-1003">Cell membrane</keyword>
<organism evidence="7 8">
    <name type="scientific">Marinilabilia rubra</name>
    <dbReference type="NCBI Taxonomy" id="2162893"/>
    <lineage>
        <taxon>Bacteria</taxon>
        <taxon>Pseudomonadati</taxon>
        <taxon>Bacteroidota</taxon>
        <taxon>Bacteroidia</taxon>
        <taxon>Marinilabiliales</taxon>
        <taxon>Marinilabiliaceae</taxon>
        <taxon>Marinilabilia</taxon>
    </lineage>
</organism>
<evidence type="ECO:0000256" key="5">
    <source>
        <dbReference type="ARBA" id="ARBA00023136"/>
    </source>
</evidence>
<proteinExistence type="predicted"/>
<keyword evidence="8" id="KW-1185">Reference proteome</keyword>
<dbReference type="Proteomes" id="UP000244956">
    <property type="component" value="Unassembled WGS sequence"/>
</dbReference>
<feature type="transmembrane region" description="Helical" evidence="6">
    <location>
        <begin position="111"/>
        <end position="128"/>
    </location>
</feature>
<evidence type="ECO:0000256" key="1">
    <source>
        <dbReference type="ARBA" id="ARBA00004651"/>
    </source>
</evidence>
<dbReference type="GO" id="GO:0005886">
    <property type="term" value="C:plasma membrane"/>
    <property type="evidence" value="ECO:0007669"/>
    <property type="project" value="UniProtKB-SubCell"/>
</dbReference>
<comment type="caution">
    <text evidence="7">The sequence shown here is derived from an EMBL/GenBank/DDBJ whole genome shotgun (WGS) entry which is preliminary data.</text>
</comment>
<evidence type="ECO:0008006" key="9">
    <source>
        <dbReference type="Google" id="ProtNLM"/>
    </source>
</evidence>
<protein>
    <recommendedName>
        <fullName evidence="9">Phosphate-starvation-inducible E-like protein</fullName>
    </recommendedName>
</protein>
<accession>A0A2U2B751</accession>
<keyword evidence="3 6" id="KW-0812">Transmembrane</keyword>
<name>A0A2U2B751_9BACT</name>
<reference evidence="7 8" key="1">
    <citation type="submission" date="2018-05" db="EMBL/GenBank/DDBJ databases">
        <title>Marinilabilia rubrum sp. nov., isolated from saltern sediment.</title>
        <authorList>
            <person name="Zhang R."/>
        </authorList>
    </citation>
    <scope>NUCLEOTIDE SEQUENCE [LARGE SCALE GENOMIC DNA]</scope>
    <source>
        <strain evidence="7 8">WTE16</strain>
    </source>
</reference>
<dbReference type="OrthoDB" id="561615at2"/>
<dbReference type="EMBL" id="QEWP01000011">
    <property type="protein sequence ID" value="PWD98863.1"/>
    <property type="molecule type" value="Genomic_DNA"/>
</dbReference>
<sequence>MLKYVRILQKAIIFLLLFVMVLILLVSTVNIILTVVSAAVSDPREFFTADQLQSLFGLFLVILIGIELLDTVKAFLKEEEIHVEIVLLVAIIAIARKVIVWDFSEYEVEQLFSLSAMLLALALSYGIIKGTWTKVILEKIFAKGKRKEIISEDDEKLHH</sequence>
<gene>
    <name evidence="7" type="ORF">DDZ16_13495</name>
</gene>
<feature type="transmembrane region" description="Helical" evidence="6">
    <location>
        <begin position="81"/>
        <end position="99"/>
    </location>
</feature>
<dbReference type="AlphaFoldDB" id="A0A2U2B751"/>